<accession>A0A1L9MUE0</accession>
<dbReference type="EMBL" id="KV878207">
    <property type="protein sequence ID" value="OJI80648.1"/>
    <property type="molecule type" value="Genomic_DNA"/>
</dbReference>
<dbReference type="Proteomes" id="UP000184304">
    <property type="component" value="Unassembled WGS sequence"/>
</dbReference>
<evidence type="ECO:0000313" key="1">
    <source>
        <dbReference type="EMBL" id="OJI80648.1"/>
    </source>
</evidence>
<dbReference type="Gene3D" id="3.40.50.300">
    <property type="entry name" value="P-loop containing nucleotide triphosphate hydrolases"/>
    <property type="match status" value="1"/>
</dbReference>
<organism evidence="1 2">
    <name type="scientific">Aspergillus tubingensis (strain CBS 134.48)</name>
    <dbReference type="NCBI Taxonomy" id="767770"/>
    <lineage>
        <taxon>Eukaryota</taxon>
        <taxon>Fungi</taxon>
        <taxon>Dikarya</taxon>
        <taxon>Ascomycota</taxon>
        <taxon>Pezizomycotina</taxon>
        <taxon>Eurotiomycetes</taxon>
        <taxon>Eurotiomycetidae</taxon>
        <taxon>Eurotiales</taxon>
        <taxon>Aspergillaceae</taxon>
        <taxon>Aspergillus</taxon>
        <taxon>Aspergillus subgen. Circumdati</taxon>
    </lineage>
</organism>
<dbReference type="VEuPathDB" id="FungiDB:ASPTUDRAFT_937671"/>
<reference evidence="2" key="1">
    <citation type="journal article" date="2017" name="Genome Biol.">
        <title>Comparative genomics reveals high biological diversity and specific adaptations in the industrially and medically important fungal genus Aspergillus.</title>
        <authorList>
            <person name="de Vries R.P."/>
            <person name="Riley R."/>
            <person name="Wiebenga A."/>
            <person name="Aguilar-Osorio G."/>
            <person name="Amillis S."/>
            <person name="Uchima C.A."/>
            <person name="Anderluh G."/>
            <person name="Asadollahi M."/>
            <person name="Askin M."/>
            <person name="Barry K."/>
            <person name="Battaglia E."/>
            <person name="Bayram O."/>
            <person name="Benocci T."/>
            <person name="Braus-Stromeyer S.A."/>
            <person name="Caldana C."/>
            <person name="Canovas D."/>
            <person name="Cerqueira G.C."/>
            <person name="Chen F."/>
            <person name="Chen W."/>
            <person name="Choi C."/>
            <person name="Clum A."/>
            <person name="Dos Santos R.A."/>
            <person name="Damasio A.R."/>
            <person name="Diallinas G."/>
            <person name="Emri T."/>
            <person name="Fekete E."/>
            <person name="Flipphi M."/>
            <person name="Freyberg S."/>
            <person name="Gallo A."/>
            <person name="Gournas C."/>
            <person name="Habgood R."/>
            <person name="Hainaut M."/>
            <person name="Harispe M.L."/>
            <person name="Henrissat B."/>
            <person name="Hilden K.S."/>
            <person name="Hope R."/>
            <person name="Hossain A."/>
            <person name="Karabika E."/>
            <person name="Karaffa L."/>
            <person name="Karanyi Z."/>
            <person name="Krasevec N."/>
            <person name="Kuo A."/>
            <person name="Kusch H."/>
            <person name="LaButti K."/>
            <person name="Lagendijk E.L."/>
            <person name="Lapidus A."/>
            <person name="Levasseur A."/>
            <person name="Lindquist E."/>
            <person name="Lipzen A."/>
            <person name="Logrieco A.F."/>
            <person name="MacCabe A."/>
            <person name="Maekelae M.R."/>
            <person name="Malavazi I."/>
            <person name="Melin P."/>
            <person name="Meyer V."/>
            <person name="Mielnichuk N."/>
            <person name="Miskei M."/>
            <person name="Molnar A.P."/>
            <person name="Mule G."/>
            <person name="Ngan C.Y."/>
            <person name="Orejas M."/>
            <person name="Orosz E."/>
            <person name="Ouedraogo J.P."/>
            <person name="Overkamp K.M."/>
            <person name="Park H.-S."/>
            <person name="Perrone G."/>
            <person name="Piumi F."/>
            <person name="Punt P.J."/>
            <person name="Ram A.F."/>
            <person name="Ramon A."/>
            <person name="Rauscher S."/>
            <person name="Record E."/>
            <person name="Riano-Pachon D.M."/>
            <person name="Robert V."/>
            <person name="Roehrig J."/>
            <person name="Ruller R."/>
            <person name="Salamov A."/>
            <person name="Salih N.S."/>
            <person name="Samson R.A."/>
            <person name="Sandor E."/>
            <person name="Sanguinetti M."/>
            <person name="Schuetze T."/>
            <person name="Sepcic K."/>
            <person name="Shelest E."/>
            <person name="Sherlock G."/>
            <person name="Sophianopoulou V."/>
            <person name="Squina F.M."/>
            <person name="Sun H."/>
            <person name="Susca A."/>
            <person name="Todd R.B."/>
            <person name="Tsang A."/>
            <person name="Unkles S.E."/>
            <person name="van de Wiele N."/>
            <person name="van Rossen-Uffink D."/>
            <person name="Oliveira J.V."/>
            <person name="Vesth T.C."/>
            <person name="Visser J."/>
            <person name="Yu J.-H."/>
            <person name="Zhou M."/>
            <person name="Andersen M.R."/>
            <person name="Archer D.B."/>
            <person name="Baker S.E."/>
            <person name="Benoit I."/>
            <person name="Brakhage A.A."/>
            <person name="Braus G.H."/>
            <person name="Fischer R."/>
            <person name="Frisvad J.C."/>
            <person name="Goldman G.H."/>
            <person name="Houbraken J."/>
            <person name="Oakley B."/>
            <person name="Pocsi I."/>
            <person name="Scazzocchio C."/>
            <person name="Seiboth B."/>
            <person name="vanKuyk P.A."/>
            <person name="Wortman J."/>
            <person name="Dyer P.S."/>
            <person name="Grigoriev I.V."/>
        </authorList>
    </citation>
    <scope>NUCLEOTIDE SEQUENCE [LARGE SCALE GENOMIC DNA]</scope>
    <source>
        <strain evidence="2">CBS 134.48</strain>
    </source>
</reference>
<evidence type="ECO:0000313" key="2">
    <source>
        <dbReference type="Proteomes" id="UP000184304"/>
    </source>
</evidence>
<proteinExistence type="predicted"/>
<keyword evidence="2" id="KW-1185">Reference proteome</keyword>
<gene>
    <name evidence="1" type="ORF">ASPTUDRAFT_937671</name>
</gene>
<sequence length="444" mass="49341">MRVGSAIMAHVHPDSNQIKDNLLPTEIRGTEILLPEYTDVKLIVKVPQVTGPAVEWKISGFTVTEYTKNLLPDKLNIVLYGGRISKLPKEESTVNYAFRSLRLTKAGCSLLEGYSDCSKITVLTAIAIFLYNCGLNVLLLGASNTAVDILMDQLTALHSIHYEKYTESLNAGEKLPLNLAPGAKRYDTVVPDGIINLNKYDIQNAYEVVNNYLSKPKDPRLGPSSPEEDAKWLAKETAFKKYWDTIGELVVQDASIVAYTHNLAGTPIVRRNLGANRKKIVIIADEDGQALEPDVLIPLVSLDRPGDVLGTIRGVTASEVPGYNEFGYQMGRSLFDRLRRSQFPFTLVSEQLRMQPRLSKSPSAFTYYGKMTDDPSVQSISIDTKFLDALLDWIKTRVPDVNFKSGMELIGVNVMDGETVVNDRTRSRSNLANVTIFDVDPEHI</sequence>
<dbReference type="AlphaFoldDB" id="A0A1L9MUE0"/>
<dbReference type="InterPro" id="IPR027417">
    <property type="entry name" value="P-loop_NTPase"/>
</dbReference>
<dbReference type="STRING" id="767770.A0A1L9MUE0"/>
<protein>
    <submittedName>
        <fullName evidence="1">Uncharacterized protein</fullName>
    </submittedName>
</protein>
<dbReference type="OrthoDB" id="4526869at2759"/>
<name>A0A1L9MUE0_ASPTC</name>